<feature type="transmembrane region" description="Helical" evidence="1">
    <location>
        <begin position="6"/>
        <end position="27"/>
    </location>
</feature>
<dbReference type="AlphaFoldDB" id="A0A1C7Z1Y7"/>
<sequence length="329" mass="36896">MVVEVNHVSIIIGMLMVVSAFDVFAALNADQISAKNKGLYLYNLIRHEEAIPYLKPAADAGDVDAQYYLAEIIRQGKMMMTEEAYKLYESAAKQGSVDAMIRLADTKDDLCVIAGSCPLGEHTPDEWFREAQKTAEARAQSGDNEAMRQLFGLTGELRFLIQGAEAGNGEAQYKLSSLYDEGLGFFIFPGSREKEAEKWLARSAESGYPRAMNDYGHLLVGRGEKKNGGEWIEKAAKTGYMGALSSYLVYTAHMPNKVDYPLDYVKAYGLALLFRDSEPETSNLSFGKKMLARVAPKMNQQQIIDAQYFAEQWKRNYPPLSEFRPKYTY</sequence>
<dbReference type="Gene3D" id="1.25.40.10">
    <property type="entry name" value="Tetratricopeptide repeat domain"/>
    <property type="match status" value="2"/>
</dbReference>
<dbReference type="PANTHER" id="PTHR45088:SF1">
    <property type="entry name" value="OS04G0476000 PROTEIN"/>
    <property type="match status" value="1"/>
</dbReference>
<comment type="caution">
    <text evidence="2">The sequence shown here is derived from an EMBL/GenBank/DDBJ whole genome shotgun (WGS) entry which is preliminary data.</text>
</comment>
<protein>
    <recommendedName>
        <fullName evidence="4">Sel1 repeat family protein</fullName>
    </recommendedName>
</protein>
<evidence type="ECO:0008006" key="4">
    <source>
        <dbReference type="Google" id="ProtNLM"/>
    </source>
</evidence>
<gene>
    <name evidence="2" type="ORF">AFK24_20230</name>
</gene>
<dbReference type="PANTHER" id="PTHR45088">
    <property type="entry name" value="OSJNBA0022H21.17 PROTEIN"/>
    <property type="match status" value="1"/>
</dbReference>
<dbReference type="Proteomes" id="UP000093104">
    <property type="component" value="Unassembled WGS sequence"/>
</dbReference>
<keyword evidence="1" id="KW-0812">Transmembrane</keyword>
<dbReference type="InterPro" id="IPR006597">
    <property type="entry name" value="Sel1-like"/>
</dbReference>
<evidence type="ECO:0000256" key="1">
    <source>
        <dbReference type="SAM" id="Phobius"/>
    </source>
</evidence>
<dbReference type="Pfam" id="PF08238">
    <property type="entry name" value="Sel1"/>
    <property type="match status" value="2"/>
</dbReference>
<accession>A0A1C7Z1Y7</accession>
<dbReference type="InterPro" id="IPR053301">
    <property type="entry name" value="F-box_motif"/>
</dbReference>
<reference evidence="2 3" key="1">
    <citation type="submission" date="2015-07" db="EMBL/GenBank/DDBJ databases">
        <title>Draft genome sequence of a diazotrophic, plant growth-promoting rhizobacterium of the Pseudomonas syringae complex.</title>
        <authorList>
            <person name="Patten C.L."/>
            <person name="Jeong H."/>
        </authorList>
    </citation>
    <scope>NUCLEOTIDE SEQUENCE [LARGE SCALE GENOMIC DNA]</scope>
    <source>
        <strain evidence="2 3">GR12-2</strain>
    </source>
</reference>
<dbReference type="SUPFAM" id="SSF81901">
    <property type="entry name" value="HCP-like"/>
    <property type="match status" value="2"/>
</dbReference>
<dbReference type="EMBL" id="LGSI01000056">
    <property type="protein sequence ID" value="OCR23429.1"/>
    <property type="molecule type" value="Genomic_DNA"/>
</dbReference>
<proteinExistence type="predicted"/>
<evidence type="ECO:0000313" key="2">
    <source>
        <dbReference type="EMBL" id="OCR23429.1"/>
    </source>
</evidence>
<evidence type="ECO:0000313" key="3">
    <source>
        <dbReference type="Proteomes" id="UP000093104"/>
    </source>
</evidence>
<dbReference type="SMART" id="SM00671">
    <property type="entry name" value="SEL1"/>
    <property type="match status" value="2"/>
</dbReference>
<name>A0A1C7Z1Y7_PSESX</name>
<dbReference type="InterPro" id="IPR011990">
    <property type="entry name" value="TPR-like_helical_dom_sf"/>
</dbReference>
<dbReference type="OrthoDB" id="5587079at2"/>
<organism evidence="2 3">
    <name type="scientific">Pseudomonas syringae</name>
    <dbReference type="NCBI Taxonomy" id="317"/>
    <lineage>
        <taxon>Bacteria</taxon>
        <taxon>Pseudomonadati</taxon>
        <taxon>Pseudomonadota</taxon>
        <taxon>Gammaproteobacteria</taxon>
        <taxon>Pseudomonadales</taxon>
        <taxon>Pseudomonadaceae</taxon>
        <taxon>Pseudomonas</taxon>
    </lineage>
</organism>
<keyword evidence="1" id="KW-0472">Membrane</keyword>
<keyword evidence="1" id="KW-1133">Transmembrane helix</keyword>